<dbReference type="RefSeq" id="WP_102755152.1">
    <property type="nucleotide sequence ID" value="NZ_CP025791.1"/>
</dbReference>
<dbReference type="Proteomes" id="UP000235826">
    <property type="component" value="Chromosome"/>
</dbReference>
<evidence type="ECO:0000313" key="1">
    <source>
        <dbReference type="EMBL" id="AUP78497.1"/>
    </source>
</evidence>
<evidence type="ECO:0008006" key="3">
    <source>
        <dbReference type="Google" id="ProtNLM"/>
    </source>
</evidence>
<name>A0A2K9PPL4_9FLAO</name>
<dbReference type="KEGG" id="fek:C1H87_07145"/>
<dbReference type="AlphaFoldDB" id="A0A2K9PPL4"/>
<dbReference type="OrthoDB" id="828261at2"/>
<sequence>MKVIHTLISTCFLIVLTACSTKEREKNINNCDSFNKKYTLKKEKTITFKLDSVTAPLIDYVKYVKIKDSTYFTFLNQYNNTVYCYEYNSKKLNRKIKLTDPKKITGFEIISWNKILTYEYWSKRLTLQDSLGTIIKKITIPLKKENNGFYAMPTSHSPITYNNGSIYLVGGRKDREKAKLSYNCVAKIDSSFSNIKYLYRFPEIYSKLFFGGYNYRMAVTYTYNPVKNAFIFNFPASHKLFSTKDFKNDEKYCAGSEYIKSINNFDDFKNKNNFQFVVENGFYFCVLYDEYNKVYYRVSLLPSKYVEGEEYTRDMSVIILDEKLNIVGEKVFKNKIDFSLKDINSLHVSSDGFMIQNRKSFSDEDILSFDVYKLLKS</sequence>
<dbReference type="EMBL" id="CP025791">
    <property type="protein sequence ID" value="AUP78497.1"/>
    <property type="molecule type" value="Genomic_DNA"/>
</dbReference>
<protein>
    <recommendedName>
        <fullName evidence="3">DUF4221 domain-containing protein</fullName>
    </recommendedName>
</protein>
<dbReference type="PROSITE" id="PS51257">
    <property type="entry name" value="PROKAR_LIPOPROTEIN"/>
    <property type="match status" value="1"/>
</dbReference>
<keyword evidence="2" id="KW-1185">Reference proteome</keyword>
<gene>
    <name evidence="1" type="ORF">C1H87_07145</name>
</gene>
<accession>A0A2K9PPL4</accession>
<organism evidence="1 2">
    <name type="scientific">Flavivirga eckloniae</name>
    <dbReference type="NCBI Taxonomy" id="1803846"/>
    <lineage>
        <taxon>Bacteria</taxon>
        <taxon>Pseudomonadati</taxon>
        <taxon>Bacteroidota</taxon>
        <taxon>Flavobacteriia</taxon>
        <taxon>Flavobacteriales</taxon>
        <taxon>Flavobacteriaceae</taxon>
        <taxon>Flavivirga</taxon>
    </lineage>
</organism>
<reference evidence="1 2" key="1">
    <citation type="submission" date="2018-01" db="EMBL/GenBank/DDBJ databases">
        <title>Complete genome sequence of Flavivirga eckloniae ECD14 isolated from seaweed Ecklonia cava.</title>
        <authorList>
            <person name="Lee J.H."/>
            <person name="Baik K.S."/>
            <person name="Seong C.N."/>
        </authorList>
    </citation>
    <scope>NUCLEOTIDE SEQUENCE [LARGE SCALE GENOMIC DNA]</scope>
    <source>
        <strain evidence="1 2">ECD14</strain>
    </source>
</reference>
<evidence type="ECO:0000313" key="2">
    <source>
        <dbReference type="Proteomes" id="UP000235826"/>
    </source>
</evidence>
<proteinExistence type="predicted"/>